<comment type="caution">
    <text evidence="1">The sequence shown here is derived from an EMBL/GenBank/DDBJ whole genome shotgun (WGS) entry which is preliminary data.</text>
</comment>
<accession>A0AAE2WC00</accession>
<dbReference type="RefSeq" id="WP_180785679.1">
    <property type="nucleotide sequence ID" value="NZ_JACDSF010000017.1"/>
</dbReference>
<name>A0AAE2WC00_9GAMM</name>
<proteinExistence type="predicted"/>
<reference evidence="1" key="1">
    <citation type="submission" date="2020-07" db="EMBL/GenBank/DDBJ databases">
        <title>A pangenomic view of the genus Pectobacterium provides insights into genome organization, phylogeny, and virulence.</title>
        <authorList>
            <person name="Jonkheer E."/>
            <person name="Brankovics B."/>
            <person name="Houwers I."/>
            <person name="Van Der Wolf J."/>
            <person name="Bonants P."/>
            <person name="Vreeburg R."/>
            <person name="Bollema R."/>
            <person name="De Haan J."/>
            <person name="Berke L."/>
            <person name="De Ridder D."/>
            <person name="Smit S."/>
            <person name="Van Der Lee T.A.J."/>
        </authorList>
    </citation>
    <scope>NUCLEOTIDE SEQUENCE</scope>
    <source>
        <strain evidence="1">NAK:433</strain>
    </source>
</reference>
<gene>
    <name evidence="1" type="ORF">H4F45_03165</name>
</gene>
<evidence type="ECO:0000313" key="2">
    <source>
        <dbReference type="Proteomes" id="UP000768524"/>
    </source>
</evidence>
<organism evidence="1 2">
    <name type="scientific">Pectobacterium brasiliense</name>
    <dbReference type="NCBI Taxonomy" id="180957"/>
    <lineage>
        <taxon>Bacteria</taxon>
        <taxon>Pseudomonadati</taxon>
        <taxon>Pseudomonadota</taxon>
        <taxon>Gammaproteobacteria</taxon>
        <taxon>Enterobacterales</taxon>
        <taxon>Pectobacteriaceae</taxon>
        <taxon>Pectobacterium</taxon>
    </lineage>
</organism>
<dbReference type="EMBL" id="JACGEP010000007">
    <property type="protein sequence ID" value="MBN3050502.1"/>
    <property type="molecule type" value="Genomic_DNA"/>
</dbReference>
<evidence type="ECO:0000313" key="1">
    <source>
        <dbReference type="EMBL" id="MBN3050502.1"/>
    </source>
</evidence>
<dbReference type="AlphaFoldDB" id="A0AAE2WC00"/>
<dbReference type="Proteomes" id="UP000768524">
    <property type="component" value="Unassembled WGS sequence"/>
</dbReference>
<protein>
    <submittedName>
        <fullName evidence="1">Uncharacterized protein</fullName>
    </submittedName>
</protein>
<sequence>MVPPTSNAQFISRGMKMGVEVIHIVVNHGDMAAVFANKVINHETAAGAG</sequence>